<keyword evidence="2" id="KW-0472">Membrane</keyword>
<evidence type="ECO:0000313" key="4">
    <source>
        <dbReference type="Proteomes" id="UP000631694"/>
    </source>
</evidence>
<gene>
    <name evidence="3" type="ORF">I5731_07410</name>
</gene>
<name>A0A931MZD8_9HYPH</name>
<sequence length="116" mass="11621">MEDGTFDIILRVAKAIVLSGLTFVAAWLLEAGVQHALLIAILPTVLALFGILQRVTAGLVVLGFVVGIVWSLLGDANRASLRATLGGAVGTEPAGAPAAPEPVAPPAAPAPAPAQP</sequence>
<keyword evidence="2" id="KW-0812">Transmembrane</keyword>
<feature type="compositionally biased region" description="Pro residues" evidence="1">
    <location>
        <begin position="99"/>
        <end position="116"/>
    </location>
</feature>
<accession>A0A931MZD8</accession>
<dbReference type="AlphaFoldDB" id="A0A931MZD8"/>
<organism evidence="3 4">
    <name type="scientific">Methylobrevis albus</name>
    <dbReference type="NCBI Taxonomy" id="2793297"/>
    <lineage>
        <taxon>Bacteria</taxon>
        <taxon>Pseudomonadati</taxon>
        <taxon>Pseudomonadota</taxon>
        <taxon>Alphaproteobacteria</taxon>
        <taxon>Hyphomicrobiales</taxon>
        <taxon>Pleomorphomonadaceae</taxon>
        <taxon>Methylobrevis</taxon>
    </lineage>
</organism>
<evidence type="ECO:0000256" key="1">
    <source>
        <dbReference type="SAM" id="MobiDB-lite"/>
    </source>
</evidence>
<feature type="transmembrane region" description="Helical" evidence="2">
    <location>
        <begin position="12"/>
        <end position="29"/>
    </location>
</feature>
<dbReference type="RefSeq" id="WP_197310730.1">
    <property type="nucleotide sequence ID" value="NZ_JADZLT010000049.1"/>
</dbReference>
<reference evidence="3" key="1">
    <citation type="submission" date="2020-12" db="EMBL/GenBank/DDBJ databases">
        <title>Methylobrevis albus sp. nov., isolated from fresh water lack sediment.</title>
        <authorList>
            <person name="Zou Q."/>
        </authorList>
    </citation>
    <scope>NUCLEOTIDE SEQUENCE</scope>
    <source>
        <strain evidence="3">L22</strain>
    </source>
</reference>
<feature type="region of interest" description="Disordered" evidence="1">
    <location>
        <begin position="92"/>
        <end position="116"/>
    </location>
</feature>
<evidence type="ECO:0000313" key="3">
    <source>
        <dbReference type="EMBL" id="MBH0237641.1"/>
    </source>
</evidence>
<dbReference type="Proteomes" id="UP000631694">
    <property type="component" value="Unassembled WGS sequence"/>
</dbReference>
<keyword evidence="2" id="KW-1133">Transmembrane helix</keyword>
<proteinExistence type="predicted"/>
<comment type="caution">
    <text evidence="3">The sequence shown here is derived from an EMBL/GenBank/DDBJ whole genome shotgun (WGS) entry which is preliminary data.</text>
</comment>
<protein>
    <submittedName>
        <fullName evidence="3">Uncharacterized protein</fullName>
    </submittedName>
</protein>
<evidence type="ECO:0000256" key="2">
    <source>
        <dbReference type="SAM" id="Phobius"/>
    </source>
</evidence>
<dbReference type="EMBL" id="JADZLT010000049">
    <property type="protein sequence ID" value="MBH0237641.1"/>
    <property type="molecule type" value="Genomic_DNA"/>
</dbReference>
<feature type="transmembrane region" description="Helical" evidence="2">
    <location>
        <begin position="35"/>
        <end position="52"/>
    </location>
</feature>
<keyword evidence="4" id="KW-1185">Reference proteome</keyword>
<feature type="transmembrane region" description="Helical" evidence="2">
    <location>
        <begin position="57"/>
        <end position="73"/>
    </location>
</feature>